<dbReference type="EMBL" id="EU100883">
    <property type="protein sequence ID" value="ABU96911.1"/>
    <property type="molecule type" value="Genomic_DNA"/>
</dbReference>
<name>A7XXA9_BP234</name>
<dbReference type="RefSeq" id="YP_001467931.1">
    <property type="nucleotide sequence ID" value="NC_009803.1"/>
</dbReference>
<gene>
    <name evidence="1" type="ORF">P23p78</name>
</gene>
<accession>A7XXA9</accession>
<proteinExistence type="predicted"/>
<dbReference type="GeneID" id="5600501"/>
<keyword evidence="2" id="KW-1185">Reference proteome</keyword>
<protein>
    <submittedName>
        <fullName evidence="1">Uncharacterized protein</fullName>
    </submittedName>
</protein>
<reference evidence="1 2" key="1">
    <citation type="journal article" date="2008" name="J. Mol. Biol.">
        <title>Genome comparison and proteomic characterization of Thermus thermophilus bacteriophages P23-45 and P74-26: siphoviruses with triplex-forming sequences and the longest known tails.</title>
        <authorList>
            <person name="Minakhin L."/>
            <person name="Goel M."/>
            <person name="Berdygulova Z."/>
            <person name="Ramanculov E."/>
            <person name="Florens L."/>
            <person name="Glazko G."/>
            <person name="Karamychev V.N."/>
            <person name="Slesarev A.I."/>
            <person name="Kozyavkin S.A."/>
            <person name="Khromov I."/>
            <person name="Ackermann H.W."/>
            <person name="Washburn M."/>
            <person name="Mushegian A."/>
            <person name="Severinov K."/>
        </authorList>
    </citation>
    <scope>NUCLEOTIDE SEQUENCE</scope>
</reference>
<evidence type="ECO:0000313" key="2">
    <source>
        <dbReference type="Proteomes" id="UP000001132"/>
    </source>
</evidence>
<organismHost>
    <name type="scientific">Thermus thermophilus</name>
    <dbReference type="NCBI Taxonomy" id="274"/>
</organismHost>
<evidence type="ECO:0000313" key="1">
    <source>
        <dbReference type="EMBL" id="ABU96911.1"/>
    </source>
</evidence>
<organism evidence="1 2">
    <name type="scientific">Thermus virus P23-45</name>
    <name type="common">Thermus thermophilus phage P23-45</name>
    <dbReference type="NCBI Taxonomy" id="2914006"/>
    <lineage>
        <taxon>Viruses</taxon>
        <taxon>Duplodnaviria</taxon>
        <taxon>Heunggongvirae</taxon>
        <taxon>Uroviricota</taxon>
        <taxon>Caudoviricetes</taxon>
        <taxon>Oshimavirus</taxon>
        <taxon>Oshimavirus P2345</taxon>
    </lineage>
</organism>
<dbReference type="KEGG" id="vg:5600501"/>
<dbReference type="Proteomes" id="UP000001132">
    <property type="component" value="Segment"/>
</dbReference>
<sequence length="51" mass="6073">MIKAESRRDSLPRVHRYKSIIAKAKILKTWIFPQNDVKSARKYAIFVIQRT</sequence>